<feature type="transmembrane region" description="Helical" evidence="5">
    <location>
        <begin position="116"/>
        <end position="137"/>
    </location>
</feature>
<organism evidence="8 10">
    <name type="scientific">Mycobacterium kubicae</name>
    <dbReference type="NCBI Taxonomy" id="120959"/>
    <lineage>
        <taxon>Bacteria</taxon>
        <taxon>Bacillati</taxon>
        <taxon>Actinomycetota</taxon>
        <taxon>Actinomycetes</taxon>
        <taxon>Mycobacteriales</taxon>
        <taxon>Mycobacteriaceae</taxon>
        <taxon>Mycobacterium</taxon>
        <taxon>Mycobacterium simiae complex</taxon>
    </lineage>
</organism>
<gene>
    <name evidence="8" type="ORF">I2456_17620</name>
    <name evidence="7" type="ORF">MKUB_52410</name>
</gene>
<evidence type="ECO:0000313" key="7">
    <source>
        <dbReference type="EMBL" id="GFG67751.1"/>
    </source>
</evidence>
<dbReference type="GO" id="GO:0016491">
    <property type="term" value="F:oxidoreductase activity"/>
    <property type="evidence" value="ECO:0007669"/>
    <property type="project" value="InterPro"/>
</dbReference>
<evidence type="ECO:0000313" key="9">
    <source>
        <dbReference type="Proteomes" id="UP000465306"/>
    </source>
</evidence>
<keyword evidence="3 5" id="KW-1133">Transmembrane helix</keyword>
<dbReference type="InterPro" id="IPR050307">
    <property type="entry name" value="Sterol_Desaturase_Related"/>
</dbReference>
<dbReference type="KEGG" id="mku:I2456_17620"/>
<reference evidence="7 9" key="1">
    <citation type="journal article" date="2019" name="Emerg. Microbes Infect.">
        <title>Comprehensive subspecies identification of 175 nontuberculous mycobacteria species based on 7547 genomic profiles.</title>
        <authorList>
            <person name="Matsumoto Y."/>
            <person name="Kinjo T."/>
            <person name="Motooka D."/>
            <person name="Nabeya D."/>
            <person name="Jung N."/>
            <person name="Uechi K."/>
            <person name="Horii T."/>
            <person name="Iida T."/>
            <person name="Fujita J."/>
            <person name="Nakamura S."/>
        </authorList>
    </citation>
    <scope>NUCLEOTIDE SEQUENCE [LARGE SCALE GENOMIC DNA]</scope>
    <source>
        <strain evidence="7 9">JCM 13573</strain>
    </source>
</reference>
<comment type="subcellular location">
    <subcellularLocation>
        <location evidence="1">Membrane</location>
    </subcellularLocation>
</comment>
<feature type="transmembrane region" description="Helical" evidence="5">
    <location>
        <begin position="174"/>
        <end position="204"/>
    </location>
</feature>
<dbReference type="Proteomes" id="UP000663583">
    <property type="component" value="Chromosome"/>
</dbReference>
<dbReference type="AlphaFoldDB" id="A0AAX1J4G5"/>
<feature type="transmembrane region" description="Helical" evidence="5">
    <location>
        <begin position="84"/>
        <end position="104"/>
    </location>
</feature>
<dbReference type="InterPro" id="IPR006694">
    <property type="entry name" value="Fatty_acid_hydroxylase"/>
</dbReference>
<dbReference type="EMBL" id="BLKU01000005">
    <property type="protein sequence ID" value="GFG67751.1"/>
    <property type="molecule type" value="Genomic_DNA"/>
</dbReference>
<feature type="transmembrane region" description="Helical" evidence="5">
    <location>
        <begin position="44"/>
        <end position="63"/>
    </location>
</feature>
<dbReference type="EMBL" id="CP065047">
    <property type="protein sequence ID" value="QPI36324.1"/>
    <property type="molecule type" value="Genomic_DNA"/>
</dbReference>
<evidence type="ECO:0000256" key="1">
    <source>
        <dbReference type="ARBA" id="ARBA00004370"/>
    </source>
</evidence>
<evidence type="ECO:0000256" key="2">
    <source>
        <dbReference type="ARBA" id="ARBA00022692"/>
    </source>
</evidence>
<dbReference type="GO" id="GO:0008610">
    <property type="term" value="P:lipid biosynthetic process"/>
    <property type="evidence" value="ECO:0007669"/>
    <property type="project" value="InterPro"/>
</dbReference>
<feature type="transmembrane region" description="Helical" evidence="5">
    <location>
        <begin position="20"/>
        <end position="38"/>
    </location>
</feature>
<sequence>MTAINVPPKALRQTLIRYGYAPFMLVGLNGAAIGLTAYGAPKYLLLLVVTVGIAASFVAERVIPYDESWNRDQADSWRDRIHAAVNETLIVASVAAIPMLAAVVPAAEIWPSHWPFVTQLVIAILVADLGITLVHLASHKIAVLWRFHAVHHSVTRFYGLNGLMKHPLHQSIEMAAGVAPLILLGLPVNVAAALATATAIQLLLQHSNADYRVGPAKYLLALNEGHRFHHLKWAGVGDVNFGLFTLMWDHLLRTFSYDPHRRFSTDQLGMAAKPDYPSGYLDQLTYPFTAAGGCEFTNPEKRTNTARTHLRSYGGGHAW</sequence>
<dbReference type="GO" id="GO:0005506">
    <property type="term" value="F:iron ion binding"/>
    <property type="evidence" value="ECO:0007669"/>
    <property type="project" value="InterPro"/>
</dbReference>
<reference evidence="7" key="2">
    <citation type="submission" date="2020-02" db="EMBL/GenBank/DDBJ databases">
        <authorList>
            <person name="Matsumoto Y."/>
            <person name="Kinjo T."/>
            <person name="Motooka D."/>
            <person name="Nabeya D."/>
            <person name="Jung N."/>
            <person name="Uechi K."/>
            <person name="Horii T."/>
            <person name="Iida T."/>
            <person name="Fujita J."/>
            <person name="Nakamura S."/>
        </authorList>
    </citation>
    <scope>NUCLEOTIDE SEQUENCE</scope>
    <source>
        <strain evidence="7">JCM 13573</strain>
    </source>
</reference>
<dbReference type="PANTHER" id="PTHR11863">
    <property type="entry name" value="STEROL DESATURASE"/>
    <property type="match status" value="1"/>
</dbReference>
<evidence type="ECO:0000313" key="8">
    <source>
        <dbReference type="EMBL" id="QPI36324.1"/>
    </source>
</evidence>
<dbReference type="RefSeq" id="WP_085073303.1">
    <property type="nucleotide sequence ID" value="NZ_BLKU01000005.1"/>
</dbReference>
<proteinExistence type="predicted"/>
<accession>A0AAX1J4G5</accession>
<feature type="domain" description="Fatty acid hydroxylase" evidence="6">
    <location>
        <begin position="121"/>
        <end position="254"/>
    </location>
</feature>
<evidence type="ECO:0000256" key="5">
    <source>
        <dbReference type="SAM" id="Phobius"/>
    </source>
</evidence>
<evidence type="ECO:0000256" key="4">
    <source>
        <dbReference type="ARBA" id="ARBA00023136"/>
    </source>
</evidence>
<reference evidence="8" key="3">
    <citation type="submission" date="2020-11" db="EMBL/GenBank/DDBJ databases">
        <title>Intraspecies plasmid and genomic variation of Mycobacterium kubicae revealed by the complete genome sequences of two clinical isolates.</title>
        <authorList>
            <person name="Hendrix J.R."/>
            <person name="Epperson L.E."/>
            <person name="Honda J.R."/>
            <person name="Strong M."/>
        </authorList>
    </citation>
    <scope>NUCLEOTIDE SEQUENCE</scope>
    <source>
        <strain evidence="8">JCM 13573</strain>
    </source>
</reference>
<keyword evidence="4 5" id="KW-0472">Membrane</keyword>
<dbReference type="GO" id="GO:0016020">
    <property type="term" value="C:membrane"/>
    <property type="evidence" value="ECO:0007669"/>
    <property type="project" value="UniProtKB-SubCell"/>
</dbReference>
<evidence type="ECO:0000256" key="3">
    <source>
        <dbReference type="ARBA" id="ARBA00022989"/>
    </source>
</evidence>
<evidence type="ECO:0000313" key="10">
    <source>
        <dbReference type="Proteomes" id="UP000663583"/>
    </source>
</evidence>
<name>A0AAX1J4G5_9MYCO</name>
<dbReference type="Pfam" id="PF04116">
    <property type="entry name" value="FA_hydroxylase"/>
    <property type="match status" value="1"/>
</dbReference>
<dbReference type="Proteomes" id="UP000465306">
    <property type="component" value="Unassembled WGS sequence"/>
</dbReference>
<protein>
    <submittedName>
        <fullName evidence="8">Sterol desaturase family protein</fullName>
    </submittedName>
</protein>
<keyword evidence="9" id="KW-1185">Reference proteome</keyword>
<keyword evidence="2 5" id="KW-0812">Transmembrane</keyword>
<evidence type="ECO:0000259" key="6">
    <source>
        <dbReference type="Pfam" id="PF04116"/>
    </source>
</evidence>